<dbReference type="VEuPathDB" id="FungiDB:H310_14948"/>
<dbReference type="AlphaFoldDB" id="A0A3R6YU35"/>
<dbReference type="PANTHER" id="PTHR19282">
    <property type="entry name" value="TETRASPANIN"/>
    <property type="match status" value="1"/>
</dbReference>
<feature type="transmembrane region" description="Helical" evidence="5">
    <location>
        <begin position="278"/>
        <end position="299"/>
    </location>
</feature>
<evidence type="ECO:0000256" key="2">
    <source>
        <dbReference type="ARBA" id="ARBA00022692"/>
    </source>
</evidence>
<accession>A0A3R6YU35</accession>
<dbReference type="Proteomes" id="UP000285060">
    <property type="component" value="Unassembled WGS sequence"/>
</dbReference>
<reference evidence="6 7" key="1">
    <citation type="submission" date="2018-08" db="EMBL/GenBank/DDBJ databases">
        <title>Aphanomyces genome sequencing and annotation.</title>
        <authorList>
            <person name="Minardi D."/>
            <person name="Oidtmann B."/>
            <person name="Van Der Giezen M."/>
            <person name="Studholme D.J."/>
        </authorList>
    </citation>
    <scope>NUCLEOTIDE SEQUENCE [LARGE SCALE GENOMIC DNA]</scope>
    <source>
        <strain evidence="6 7">NJM0002</strain>
    </source>
</reference>
<keyword evidence="3 5" id="KW-1133">Transmembrane helix</keyword>
<dbReference type="InterPro" id="IPR018499">
    <property type="entry name" value="Tetraspanin/Peripherin"/>
</dbReference>
<gene>
    <name evidence="6" type="ORF">DYB32_008307</name>
</gene>
<dbReference type="Pfam" id="PF00335">
    <property type="entry name" value="Tetraspanin"/>
    <property type="match status" value="1"/>
</dbReference>
<feature type="transmembrane region" description="Helical" evidence="5">
    <location>
        <begin position="6"/>
        <end position="30"/>
    </location>
</feature>
<protein>
    <recommendedName>
        <fullName evidence="8">Tetraspanin</fullName>
    </recommendedName>
</protein>
<proteinExistence type="predicted"/>
<evidence type="ECO:0000313" key="7">
    <source>
        <dbReference type="Proteomes" id="UP000285060"/>
    </source>
</evidence>
<comment type="subcellular location">
    <subcellularLocation>
        <location evidence="1">Membrane</location>
        <topology evidence="1">Multi-pass membrane protein</topology>
    </subcellularLocation>
</comment>
<evidence type="ECO:0000256" key="4">
    <source>
        <dbReference type="ARBA" id="ARBA00023136"/>
    </source>
</evidence>
<dbReference type="PANTHER" id="PTHR19282:SF522">
    <property type="entry name" value="TETRASPANIN"/>
    <property type="match status" value="1"/>
</dbReference>
<evidence type="ECO:0000256" key="1">
    <source>
        <dbReference type="ARBA" id="ARBA00004141"/>
    </source>
</evidence>
<feature type="transmembrane region" description="Helical" evidence="5">
    <location>
        <begin position="56"/>
        <end position="75"/>
    </location>
</feature>
<dbReference type="GO" id="GO:0016020">
    <property type="term" value="C:membrane"/>
    <property type="evidence" value="ECO:0007669"/>
    <property type="project" value="UniProtKB-SubCell"/>
</dbReference>
<keyword evidence="2 5" id="KW-0812">Transmembrane</keyword>
<sequence length="314" mass="33446">MHMHAVAKVVLILTNFAFIGGGGLLIWLGIKTRDIHWSEIFYSGAPADISTSATDLIALGATVIVIALFGLFGAVCQNRCVLTLYSIFVVLGLVVFVAVAVLGFMSASKAHSWTSKRYPVERAEQRVAERFNQAYCYAEGGRFCITASVSDAIETFFPSVGGGAAAPFKAVGIDVDAKTGLLGLCDQVDAKLESVPSLAKVVPKPFKKACAMCKQVNATVGDFRGLFDWIDAKCPLTRSTAQWCGKFVLTQDNPTSGPEEGSPYTQCRKAALVSWKGFGTQVGFGGVVLATLSLFLIGLSCNAARQDDGYTTII</sequence>
<evidence type="ECO:0000313" key="6">
    <source>
        <dbReference type="EMBL" id="RHY25441.1"/>
    </source>
</evidence>
<keyword evidence="7" id="KW-1185">Reference proteome</keyword>
<evidence type="ECO:0000256" key="5">
    <source>
        <dbReference type="SAM" id="Phobius"/>
    </source>
</evidence>
<dbReference type="EMBL" id="QUSY01001291">
    <property type="protein sequence ID" value="RHY25441.1"/>
    <property type="molecule type" value="Genomic_DNA"/>
</dbReference>
<evidence type="ECO:0000256" key="3">
    <source>
        <dbReference type="ARBA" id="ARBA00022989"/>
    </source>
</evidence>
<feature type="transmembrane region" description="Helical" evidence="5">
    <location>
        <begin position="81"/>
        <end position="107"/>
    </location>
</feature>
<comment type="caution">
    <text evidence="6">The sequence shown here is derived from an EMBL/GenBank/DDBJ whole genome shotgun (WGS) entry which is preliminary data.</text>
</comment>
<organism evidence="6 7">
    <name type="scientific">Aphanomyces invadans</name>
    <dbReference type="NCBI Taxonomy" id="157072"/>
    <lineage>
        <taxon>Eukaryota</taxon>
        <taxon>Sar</taxon>
        <taxon>Stramenopiles</taxon>
        <taxon>Oomycota</taxon>
        <taxon>Saprolegniomycetes</taxon>
        <taxon>Saprolegniales</taxon>
        <taxon>Verrucalvaceae</taxon>
        <taxon>Aphanomyces</taxon>
    </lineage>
</organism>
<name>A0A3R6YU35_9STRA</name>
<keyword evidence="4 5" id="KW-0472">Membrane</keyword>
<evidence type="ECO:0008006" key="8">
    <source>
        <dbReference type="Google" id="ProtNLM"/>
    </source>
</evidence>
<dbReference type="PRINTS" id="PR00259">
    <property type="entry name" value="TMFOUR"/>
</dbReference>